<comment type="caution">
    <text evidence="3">The sequence shown here is derived from an EMBL/GenBank/DDBJ whole genome shotgun (WGS) entry which is preliminary data.</text>
</comment>
<reference evidence="3" key="1">
    <citation type="submission" date="2023-01" db="EMBL/GenBank/DDBJ databases">
        <authorList>
            <person name="Van Ghelder C."/>
            <person name="Rancurel C."/>
        </authorList>
    </citation>
    <scope>NUCLEOTIDE SEQUENCE</scope>
    <source>
        <strain evidence="3">CNCM I-4278</strain>
    </source>
</reference>
<feature type="compositionally biased region" description="Low complexity" evidence="1">
    <location>
        <begin position="89"/>
        <end position="98"/>
    </location>
</feature>
<feature type="signal peptide" evidence="2">
    <location>
        <begin position="1"/>
        <end position="18"/>
    </location>
</feature>
<dbReference type="AlphaFoldDB" id="A0A9W4XDR0"/>
<organism evidence="3 4">
    <name type="scientific">Periconia digitata</name>
    <dbReference type="NCBI Taxonomy" id="1303443"/>
    <lineage>
        <taxon>Eukaryota</taxon>
        <taxon>Fungi</taxon>
        <taxon>Dikarya</taxon>
        <taxon>Ascomycota</taxon>
        <taxon>Pezizomycotina</taxon>
        <taxon>Dothideomycetes</taxon>
        <taxon>Pleosporomycetidae</taxon>
        <taxon>Pleosporales</taxon>
        <taxon>Massarineae</taxon>
        <taxon>Periconiaceae</taxon>
        <taxon>Periconia</taxon>
    </lineage>
</organism>
<accession>A0A9W4XDR0</accession>
<dbReference type="OrthoDB" id="3014608at2759"/>
<keyword evidence="4" id="KW-1185">Reference proteome</keyword>
<evidence type="ECO:0000313" key="4">
    <source>
        <dbReference type="Proteomes" id="UP001152607"/>
    </source>
</evidence>
<evidence type="ECO:0000256" key="1">
    <source>
        <dbReference type="SAM" id="MobiDB-lite"/>
    </source>
</evidence>
<keyword evidence="2" id="KW-0732">Signal</keyword>
<dbReference type="Proteomes" id="UP001152607">
    <property type="component" value="Unassembled WGS sequence"/>
</dbReference>
<name>A0A9W4XDR0_9PLEO</name>
<evidence type="ECO:0008006" key="5">
    <source>
        <dbReference type="Google" id="ProtNLM"/>
    </source>
</evidence>
<gene>
    <name evidence="3" type="ORF">PDIGIT_LOCUS1137</name>
</gene>
<evidence type="ECO:0000256" key="2">
    <source>
        <dbReference type="SAM" id="SignalP"/>
    </source>
</evidence>
<protein>
    <recommendedName>
        <fullName evidence="5">Accumulation-associated protein</fullName>
    </recommendedName>
</protein>
<dbReference type="EMBL" id="CAOQHR010000001">
    <property type="protein sequence ID" value="CAI6255452.1"/>
    <property type="molecule type" value="Genomic_DNA"/>
</dbReference>
<sequence length="308" mass="30521">MKSSFFTVALGLSIGAQALPAPNNKASTQSLAQTVATLQTSGAQSLTNNEILSLLNALSSGAATLVQGGAAAGGAAGEGGAAAGEGAKGEAAAGGEAAEGAEGEKENEVDLTGEFGKAVAVEGGDIKQDILFTKSTVGAFEFEFQSAAADSVTVTEKEPGGAAPAGFEFLESKTYAVALAVSKGEGLTLSKIDYIFDVASAGLAGKDITQSKVGRLCQSAGAFVISESLGEVEFEAEENEVTLNLNKAVTAEAEWGIFIPVAAAAASNATAAEGAKGAGEKAAAGAAAGEAKKEAKAKMEGKRSVRLY</sequence>
<feature type="region of interest" description="Disordered" evidence="1">
    <location>
        <begin position="76"/>
        <end position="109"/>
    </location>
</feature>
<proteinExistence type="predicted"/>
<evidence type="ECO:0000313" key="3">
    <source>
        <dbReference type="EMBL" id="CAI6255452.1"/>
    </source>
</evidence>
<feature type="chain" id="PRO_5040922214" description="Accumulation-associated protein" evidence="2">
    <location>
        <begin position="19"/>
        <end position="308"/>
    </location>
</feature>